<accession>A0A9D1V9N7</accession>
<reference evidence="2" key="2">
    <citation type="submission" date="2021-04" db="EMBL/GenBank/DDBJ databases">
        <authorList>
            <person name="Gilroy R."/>
        </authorList>
    </citation>
    <scope>NUCLEOTIDE SEQUENCE</scope>
    <source>
        <strain evidence="2">14975</strain>
    </source>
</reference>
<protein>
    <recommendedName>
        <fullName evidence="4">Helix-turn-helix domain-containing protein</fullName>
    </recommendedName>
</protein>
<evidence type="ECO:0008006" key="4">
    <source>
        <dbReference type="Google" id="ProtNLM"/>
    </source>
</evidence>
<name>A0A9D1V9N7_9BACT</name>
<gene>
    <name evidence="2" type="ORF">H9862_00355</name>
</gene>
<dbReference type="EMBL" id="DXFQ01000006">
    <property type="protein sequence ID" value="HIX19035.1"/>
    <property type="molecule type" value="Genomic_DNA"/>
</dbReference>
<evidence type="ECO:0000313" key="2">
    <source>
        <dbReference type="EMBL" id="HIX19035.1"/>
    </source>
</evidence>
<dbReference type="Proteomes" id="UP000823964">
    <property type="component" value="Unassembled WGS sequence"/>
</dbReference>
<sequence>MPGVVYPREVIAGRKGWDRRSGRPYTKVPEWGISSREAARLMGCTLASARATLSRHKVRRRKVQGDDKVMRLYWKKEQVMALVESRAPLADKRPPKLITVPEALAILKVARSSLYRYVQRGRLREVKMRFSSPQRGARVKSLFVRAEVRKLAVYLRALREKEREINLLRSGAPESKPERSEPGDSQR</sequence>
<feature type="compositionally biased region" description="Basic and acidic residues" evidence="1">
    <location>
        <begin position="175"/>
        <end position="187"/>
    </location>
</feature>
<dbReference type="AlphaFoldDB" id="A0A9D1V9N7"/>
<organism evidence="2 3">
    <name type="scientific">Candidatus Akkermansia intestinigallinarum</name>
    <dbReference type="NCBI Taxonomy" id="2838431"/>
    <lineage>
        <taxon>Bacteria</taxon>
        <taxon>Pseudomonadati</taxon>
        <taxon>Verrucomicrobiota</taxon>
        <taxon>Verrucomicrobiia</taxon>
        <taxon>Verrucomicrobiales</taxon>
        <taxon>Akkermansiaceae</taxon>
        <taxon>Akkermansia</taxon>
    </lineage>
</organism>
<evidence type="ECO:0000256" key="1">
    <source>
        <dbReference type="SAM" id="MobiDB-lite"/>
    </source>
</evidence>
<feature type="region of interest" description="Disordered" evidence="1">
    <location>
        <begin position="166"/>
        <end position="187"/>
    </location>
</feature>
<evidence type="ECO:0000313" key="3">
    <source>
        <dbReference type="Proteomes" id="UP000823964"/>
    </source>
</evidence>
<comment type="caution">
    <text evidence="2">The sequence shown here is derived from an EMBL/GenBank/DDBJ whole genome shotgun (WGS) entry which is preliminary data.</text>
</comment>
<proteinExistence type="predicted"/>
<reference evidence="2" key="1">
    <citation type="journal article" date="2021" name="PeerJ">
        <title>Extensive microbial diversity within the chicken gut microbiome revealed by metagenomics and culture.</title>
        <authorList>
            <person name="Gilroy R."/>
            <person name="Ravi A."/>
            <person name="Getino M."/>
            <person name="Pursley I."/>
            <person name="Horton D.L."/>
            <person name="Alikhan N.F."/>
            <person name="Baker D."/>
            <person name="Gharbi K."/>
            <person name="Hall N."/>
            <person name="Watson M."/>
            <person name="Adriaenssens E.M."/>
            <person name="Foster-Nyarko E."/>
            <person name="Jarju S."/>
            <person name="Secka A."/>
            <person name="Antonio M."/>
            <person name="Oren A."/>
            <person name="Chaudhuri R.R."/>
            <person name="La Ragione R."/>
            <person name="Hildebrand F."/>
            <person name="Pallen M.J."/>
        </authorList>
    </citation>
    <scope>NUCLEOTIDE SEQUENCE</scope>
    <source>
        <strain evidence="2">14975</strain>
    </source>
</reference>